<gene>
    <name evidence="4" type="ORF">SPI_02221</name>
</gene>
<name>A0A167XUV1_9HYPO</name>
<evidence type="ECO:0000256" key="2">
    <source>
        <dbReference type="SAM" id="SignalP"/>
    </source>
</evidence>
<dbReference type="Proteomes" id="UP000076874">
    <property type="component" value="Unassembled WGS sequence"/>
</dbReference>
<evidence type="ECO:0000256" key="1">
    <source>
        <dbReference type="SAM" id="MobiDB-lite"/>
    </source>
</evidence>
<sequence>MRHSIAVALSALAVTAAAQDFTINPAAVPLSTRANWCVAEGNTCSTLCDGNPTANSCDPNTLNFTCSCQNNSAPGLQYYLQTMPTFICNEAYQECIEANVGSATGQSNCTTSIKDMCGQLNPDNYTAAAPSSSSAAPTATGKGASNTGSAAPNSPSSSPTATHSTNGVAPTALARVGTGAAAVAVGVFAYLL</sequence>
<keyword evidence="5" id="KW-1185">Reference proteome</keyword>
<dbReference type="AlphaFoldDB" id="A0A167XUV1"/>
<accession>A0A167XUV1</accession>
<evidence type="ECO:0000259" key="3">
    <source>
        <dbReference type="Pfam" id="PF24808"/>
    </source>
</evidence>
<organism evidence="4 5">
    <name type="scientific">Niveomyces insectorum RCEF 264</name>
    <dbReference type="NCBI Taxonomy" id="1081102"/>
    <lineage>
        <taxon>Eukaryota</taxon>
        <taxon>Fungi</taxon>
        <taxon>Dikarya</taxon>
        <taxon>Ascomycota</taxon>
        <taxon>Pezizomycotina</taxon>
        <taxon>Sordariomycetes</taxon>
        <taxon>Hypocreomycetidae</taxon>
        <taxon>Hypocreales</taxon>
        <taxon>Cordycipitaceae</taxon>
        <taxon>Niveomyces</taxon>
    </lineage>
</organism>
<dbReference type="PANTHER" id="PTHR38118:SF3">
    <property type="entry name" value="ANCHORED CELL WALL PROTEIN 11"/>
    <property type="match status" value="1"/>
</dbReference>
<dbReference type="InterPro" id="IPR056124">
    <property type="entry name" value="DUF7707"/>
</dbReference>
<feature type="region of interest" description="Disordered" evidence="1">
    <location>
        <begin position="128"/>
        <end position="166"/>
    </location>
</feature>
<dbReference type="OrthoDB" id="2121879at2759"/>
<proteinExistence type="predicted"/>
<evidence type="ECO:0000313" key="4">
    <source>
        <dbReference type="EMBL" id="OAA65434.1"/>
    </source>
</evidence>
<dbReference type="PANTHER" id="PTHR38118">
    <property type="entry name" value="ANCHORED CELL WALL PROTEIN 11-RELATED"/>
    <property type="match status" value="1"/>
</dbReference>
<reference evidence="4 5" key="1">
    <citation type="journal article" date="2016" name="Genome Biol. Evol.">
        <title>Divergent and convergent evolution of fungal pathogenicity.</title>
        <authorList>
            <person name="Shang Y."/>
            <person name="Xiao G."/>
            <person name="Zheng P."/>
            <person name="Cen K."/>
            <person name="Zhan S."/>
            <person name="Wang C."/>
        </authorList>
    </citation>
    <scope>NUCLEOTIDE SEQUENCE [LARGE SCALE GENOMIC DNA]</scope>
    <source>
        <strain evidence="4 5">RCEF 264</strain>
    </source>
</reference>
<comment type="caution">
    <text evidence="4">The sequence shown here is derived from an EMBL/GenBank/DDBJ whole genome shotgun (WGS) entry which is preliminary data.</text>
</comment>
<evidence type="ECO:0000313" key="5">
    <source>
        <dbReference type="Proteomes" id="UP000076874"/>
    </source>
</evidence>
<feature type="chain" id="PRO_5007894508" description="DUF7707 domain-containing protein" evidence="2">
    <location>
        <begin position="19"/>
        <end position="192"/>
    </location>
</feature>
<protein>
    <recommendedName>
        <fullName evidence="3">DUF7707 domain-containing protein</fullName>
    </recommendedName>
</protein>
<dbReference type="Pfam" id="PF24808">
    <property type="entry name" value="DUF7707"/>
    <property type="match status" value="1"/>
</dbReference>
<dbReference type="EMBL" id="AZHD01000003">
    <property type="protein sequence ID" value="OAA65434.1"/>
    <property type="molecule type" value="Genomic_DNA"/>
</dbReference>
<keyword evidence="2" id="KW-0732">Signal</keyword>
<feature type="domain" description="DUF7707" evidence="3">
    <location>
        <begin position="22"/>
        <end position="122"/>
    </location>
</feature>
<feature type="signal peptide" evidence="2">
    <location>
        <begin position="1"/>
        <end position="18"/>
    </location>
</feature>